<proteinExistence type="predicted"/>
<dbReference type="PANTHER" id="PTHR46277:SF3">
    <property type="entry name" value="BINDING PROTEIN, PUTATIVE-RELATED"/>
    <property type="match status" value="1"/>
</dbReference>
<reference evidence="3 4" key="1">
    <citation type="journal article" date="2019" name="Sci. Rep.">
        <title>A high-quality genome of Eragrostis curvula grass provides insights into Poaceae evolution and supports new strategies to enhance forage quality.</title>
        <authorList>
            <person name="Carballo J."/>
            <person name="Santos B.A.C.M."/>
            <person name="Zappacosta D."/>
            <person name="Garbus I."/>
            <person name="Selva J.P."/>
            <person name="Gallo C.A."/>
            <person name="Diaz A."/>
            <person name="Albertini E."/>
            <person name="Caccamo M."/>
            <person name="Echenique V."/>
        </authorList>
    </citation>
    <scope>NUCLEOTIDE SEQUENCE [LARGE SCALE GENOMIC DNA]</scope>
    <source>
        <strain evidence="4">cv. Victoria</strain>
        <tissue evidence="3">Leaf</tissue>
    </source>
</reference>
<evidence type="ECO:0000259" key="2">
    <source>
        <dbReference type="PROSITE" id="PS50191"/>
    </source>
</evidence>
<feature type="domain" description="CRAL-TRIO" evidence="2">
    <location>
        <begin position="164"/>
        <end position="328"/>
    </location>
</feature>
<feature type="compositionally biased region" description="Basic and acidic residues" evidence="1">
    <location>
        <begin position="74"/>
        <end position="98"/>
    </location>
</feature>
<evidence type="ECO:0000313" key="3">
    <source>
        <dbReference type="EMBL" id="TVU44191.1"/>
    </source>
</evidence>
<dbReference type="Gramene" id="TVU44191">
    <property type="protein sequence ID" value="TVU44191"/>
    <property type="gene ID" value="EJB05_03626"/>
</dbReference>
<dbReference type="SMART" id="SM01100">
    <property type="entry name" value="CRAL_TRIO_N"/>
    <property type="match status" value="1"/>
</dbReference>
<dbReference type="OrthoDB" id="1434354at2759"/>
<organism evidence="3 4">
    <name type="scientific">Eragrostis curvula</name>
    <name type="common">weeping love grass</name>
    <dbReference type="NCBI Taxonomy" id="38414"/>
    <lineage>
        <taxon>Eukaryota</taxon>
        <taxon>Viridiplantae</taxon>
        <taxon>Streptophyta</taxon>
        <taxon>Embryophyta</taxon>
        <taxon>Tracheophyta</taxon>
        <taxon>Spermatophyta</taxon>
        <taxon>Magnoliopsida</taxon>
        <taxon>Liliopsida</taxon>
        <taxon>Poales</taxon>
        <taxon>Poaceae</taxon>
        <taxon>PACMAD clade</taxon>
        <taxon>Chloridoideae</taxon>
        <taxon>Eragrostideae</taxon>
        <taxon>Eragrostidinae</taxon>
        <taxon>Eragrostis</taxon>
    </lineage>
</organism>
<dbReference type="SUPFAM" id="SSF52087">
    <property type="entry name" value="CRAL/TRIO domain"/>
    <property type="match status" value="1"/>
</dbReference>
<sequence length="334" mass="37779">MTNISSVSTDLFLILHTHTTTQPARRVNFFFPYSHLNSGDPSRGTTPPPSPEPSLLLLYKTSQPSPPPVPNPAEPKKKEPATMDSEQLNHQRNGGDDGDAAEWKLVAELRAVAEAQDPACKEEDDFMLRRFLRARDQNVGKACAMLVKYLKWKRTAKPNGFISDEEVAGELGKDKLYLQGYDKQGRPMIYGFGAKHFPSKRDLDEFKRYVIYVLDKTVSRLPADGKEEKFAAVADLKGWGYSNCDIRAYLAALEIMQNYYPERLGRVFLIHVPYVFMAAWKIVYPFIDDNTKKKFVFVSDKDLDKTLREAIDESQLPEQYGGKLKLVSSSSAAK</sequence>
<feature type="region of interest" description="Disordered" evidence="1">
    <location>
        <begin position="37"/>
        <end position="98"/>
    </location>
</feature>
<dbReference type="InterPro" id="IPR001251">
    <property type="entry name" value="CRAL-TRIO_dom"/>
</dbReference>
<protein>
    <recommendedName>
        <fullName evidence="2">CRAL-TRIO domain-containing protein</fullName>
    </recommendedName>
</protein>
<evidence type="ECO:0000256" key="1">
    <source>
        <dbReference type="SAM" id="MobiDB-lite"/>
    </source>
</evidence>
<dbReference type="InterPro" id="IPR036865">
    <property type="entry name" value="CRAL-TRIO_dom_sf"/>
</dbReference>
<dbReference type="PROSITE" id="PS50191">
    <property type="entry name" value="CRAL_TRIO"/>
    <property type="match status" value="1"/>
</dbReference>
<dbReference type="PANTHER" id="PTHR46277">
    <property type="entry name" value="OS03G0850700 PROTEIN"/>
    <property type="match status" value="1"/>
</dbReference>
<comment type="caution">
    <text evidence="3">The sequence shown here is derived from an EMBL/GenBank/DDBJ whole genome shotgun (WGS) entry which is preliminary data.</text>
</comment>
<feature type="non-terminal residue" evidence="3">
    <location>
        <position position="1"/>
    </location>
</feature>
<name>A0A5J9W886_9POAL</name>
<dbReference type="Pfam" id="PF00650">
    <property type="entry name" value="CRAL_TRIO"/>
    <property type="match status" value="1"/>
</dbReference>
<dbReference type="InterPro" id="IPR036273">
    <property type="entry name" value="CRAL/TRIO_N_dom_sf"/>
</dbReference>
<dbReference type="CDD" id="cd00170">
    <property type="entry name" value="SEC14"/>
    <property type="match status" value="1"/>
</dbReference>
<dbReference type="EMBL" id="RWGY01000004">
    <property type="protein sequence ID" value="TVU44191.1"/>
    <property type="molecule type" value="Genomic_DNA"/>
</dbReference>
<keyword evidence="4" id="KW-1185">Reference proteome</keyword>
<gene>
    <name evidence="3" type="ORF">EJB05_03626</name>
</gene>
<dbReference type="InterPro" id="IPR011074">
    <property type="entry name" value="CRAL/TRIO_N_dom"/>
</dbReference>
<dbReference type="SUPFAM" id="SSF46938">
    <property type="entry name" value="CRAL/TRIO N-terminal domain"/>
    <property type="match status" value="1"/>
</dbReference>
<accession>A0A5J9W886</accession>
<dbReference type="AlphaFoldDB" id="A0A5J9W886"/>
<dbReference type="Gene3D" id="3.40.525.10">
    <property type="entry name" value="CRAL-TRIO lipid binding domain"/>
    <property type="match status" value="1"/>
</dbReference>
<feature type="compositionally biased region" description="Pro residues" evidence="1">
    <location>
        <begin position="64"/>
        <end position="73"/>
    </location>
</feature>
<dbReference type="Proteomes" id="UP000324897">
    <property type="component" value="Chromosome 5"/>
</dbReference>
<evidence type="ECO:0000313" key="4">
    <source>
        <dbReference type="Proteomes" id="UP000324897"/>
    </source>
</evidence>
<dbReference type="SMART" id="SM00516">
    <property type="entry name" value="SEC14"/>
    <property type="match status" value="1"/>
</dbReference>